<evidence type="ECO:0000313" key="7">
    <source>
        <dbReference type="EMBL" id="CAF4358084.1"/>
    </source>
</evidence>
<dbReference type="Proteomes" id="UP000663868">
    <property type="component" value="Unassembled WGS sequence"/>
</dbReference>
<feature type="transmembrane region" description="Helical" evidence="5">
    <location>
        <begin position="26"/>
        <end position="46"/>
    </location>
</feature>
<dbReference type="EMBL" id="CAJOBB010019411">
    <property type="protein sequence ID" value="CAF4358084.1"/>
    <property type="molecule type" value="Genomic_DNA"/>
</dbReference>
<reference evidence="7" key="1">
    <citation type="submission" date="2021-02" db="EMBL/GenBank/DDBJ databases">
        <authorList>
            <person name="Nowell W R."/>
        </authorList>
    </citation>
    <scope>NUCLEOTIDE SEQUENCE</scope>
</reference>
<evidence type="ECO:0000256" key="4">
    <source>
        <dbReference type="ARBA" id="ARBA00023136"/>
    </source>
</evidence>
<name>A0A820LJ89_9BILA</name>
<dbReference type="InterPro" id="IPR001902">
    <property type="entry name" value="SLC26A/SulP_fam"/>
</dbReference>
<protein>
    <recommendedName>
        <fullName evidence="6">SLC26A/SulP transporter domain-containing protein</fullName>
    </recommendedName>
</protein>
<evidence type="ECO:0000256" key="1">
    <source>
        <dbReference type="ARBA" id="ARBA00004141"/>
    </source>
</evidence>
<organism evidence="7 8">
    <name type="scientific">Adineta steineri</name>
    <dbReference type="NCBI Taxonomy" id="433720"/>
    <lineage>
        <taxon>Eukaryota</taxon>
        <taxon>Metazoa</taxon>
        <taxon>Spiralia</taxon>
        <taxon>Gnathifera</taxon>
        <taxon>Rotifera</taxon>
        <taxon>Eurotatoria</taxon>
        <taxon>Bdelloidea</taxon>
        <taxon>Adinetida</taxon>
        <taxon>Adinetidae</taxon>
        <taxon>Adineta</taxon>
    </lineage>
</organism>
<dbReference type="GO" id="GO:0016020">
    <property type="term" value="C:membrane"/>
    <property type="evidence" value="ECO:0007669"/>
    <property type="project" value="UniProtKB-SubCell"/>
</dbReference>
<dbReference type="Pfam" id="PF00916">
    <property type="entry name" value="Sulfate_transp"/>
    <property type="match status" value="1"/>
</dbReference>
<evidence type="ECO:0000259" key="6">
    <source>
        <dbReference type="Pfam" id="PF00916"/>
    </source>
</evidence>
<dbReference type="InterPro" id="IPR011547">
    <property type="entry name" value="SLC26A/SulP_dom"/>
</dbReference>
<feature type="domain" description="SLC26A/SulP transporter" evidence="6">
    <location>
        <begin position="23"/>
        <end position="148"/>
    </location>
</feature>
<feature type="transmembrane region" description="Helical" evidence="5">
    <location>
        <begin position="58"/>
        <end position="80"/>
    </location>
</feature>
<feature type="non-terminal residue" evidence="7">
    <location>
        <position position="1"/>
    </location>
</feature>
<proteinExistence type="predicted"/>
<dbReference type="GO" id="GO:0055085">
    <property type="term" value="P:transmembrane transport"/>
    <property type="evidence" value="ECO:0007669"/>
    <property type="project" value="InterPro"/>
</dbReference>
<comment type="subcellular location">
    <subcellularLocation>
        <location evidence="1">Membrane</location>
        <topology evidence="1">Multi-pass membrane protein</topology>
    </subcellularLocation>
</comment>
<evidence type="ECO:0000256" key="3">
    <source>
        <dbReference type="ARBA" id="ARBA00022989"/>
    </source>
</evidence>
<accession>A0A820LJ89</accession>
<gene>
    <name evidence="7" type="ORF">KXQ929_LOCUS48652</name>
</gene>
<evidence type="ECO:0000313" key="8">
    <source>
        <dbReference type="Proteomes" id="UP000663868"/>
    </source>
</evidence>
<comment type="caution">
    <text evidence="7">The sequence shown here is derived from an EMBL/GenBank/DDBJ whole genome shotgun (WGS) entry which is preliminary data.</text>
</comment>
<evidence type="ECO:0000256" key="5">
    <source>
        <dbReference type="SAM" id="Phobius"/>
    </source>
</evidence>
<sequence>VFFNIINNQSYVASNIYDEIIINEKVGIATTLAFLVGLIQLILSFLRLGFLTVYLTEPFISGFTTGVAIHVFSAQLPSIFGIKSPRGIQGAFKLPRFYFKLIGSIIQNINWISTVIALTSIIVLFTAKQLNDRYKSIIRIVIPSELILSNMQTKGSGS</sequence>
<keyword evidence="4 5" id="KW-0472">Membrane</keyword>
<dbReference type="AlphaFoldDB" id="A0A820LJ89"/>
<dbReference type="PANTHER" id="PTHR11814">
    <property type="entry name" value="SULFATE TRANSPORTER"/>
    <property type="match status" value="1"/>
</dbReference>
<evidence type="ECO:0000256" key="2">
    <source>
        <dbReference type="ARBA" id="ARBA00022692"/>
    </source>
</evidence>
<keyword evidence="2 5" id="KW-0812">Transmembrane</keyword>
<keyword evidence="3 5" id="KW-1133">Transmembrane helix</keyword>
<feature type="transmembrane region" description="Helical" evidence="5">
    <location>
        <begin position="101"/>
        <end position="125"/>
    </location>
</feature>